<dbReference type="RefSeq" id="WP_371948332.1">
    <property type="nucleotide sequence ID" value="NZ_JAXCEI010000003.1"/>
</dbReference>
<dbReference type="InterPro" id="IPR028202">
    <property type="entry name" value="Reductase_C"/>
</dbReference>
<dbReference type="InterPro" id="IPR036188">
    <property type="entry name" value="FAD/NAD-bd_sf"/>
</dbReference>
<dbReference type="InterPro" id="IPR016156">
    <property type="entry name" value="FAD/NAD-linked_Rdtase_dimer_sf"/>
</dbReference>
<feature type="domain" description="FAD/NAD(P)-binding" evidence="6">
    <location>
        <begin position="4"/>
        <end position="294"/>
    </location>
</feature>
<dbReference type="PRINTS" id="PR00469">
    <property type="entry name" value="PNDRDTASEII"/>
</dbReference>
<evidence type="ECO:0000256" key="5">
    <source>
        <dbReference type="SAM" id="MobiDB-lite"/>
    </source>
</evidence>
<dbReference type="PANTHER" id="PTHR43557:SF2">
    <property type="entry name" value="RIESKE DOMAIN-CONTAINING PROTEIN-RELATED"/>
    <property type="match status" value="1"/>
</dbReference>
<dbReference type="PRINTS" id="PR00368">
    <property type="entry name" value="FADPNR"/>
</dbReference>
<evidence type="ECO:0000259" key="7">
    <source>
        <dbReference type="Pfam" id="PF14759"/>
    </source>
</evidence>
<dbReference type="PANTHER" id="PTHR43557">
    <property type="entry name" value="APOPTOSIS-INDUCING FACTOR 1"/>
    <property type="match status" value="1"/>
</dbReference>
<keyword evidence="9" id="KW-1185">Reference proteome</keyword>
<gene>
    <name evidence="8" type="ORF">SM611_07660</name>
</gene>
<dbReference type="SUPFAM" id="SSF55424">
    <property type="entry name" value="FAD/NAD-linked reductases, dimerisation (C-terminal) domain"/>
    <property type="match status" value="1"/>
</dbReference>
<keyword evidence="3" id="KW-0274">FAD</keyword>
<evidence type="ECO:0000256" key="4">
    <source>
        <dbReference type="ARBA" id="ARBA00023002"/>
    </source>
</evidence>
<proteinExistence type="predicted"/>
<evidence type="ECO:0000313" key="9">
    <source>
        <dbReference type="Proteomes" id="UP001569963"/>
    </source>
</evidence>
<dbReference type="Proteomes" id="UP001569963">
    <property type="component" value="Unassembled WGS sequence"/>
</dbReference>
<dbReference type="InterPro" id="IPR023753">
    <property type="entry name" value="FAD/NAD-binding_dom"/>
</dbReference>
<dbReference type="Gene3D" id="3.30.390.30">
    <property type="match status" value="1"/>
</dbReference>
<organism evidence="8 9">
    <name type="scientific">Actinomadura monticuli</name>
    <dbReference type="NCBI Taxonomy" id="3097367"/>
    <lineage>
        <taxon>Bacteria</taxon>
        <taxon>Bacillati</taxon>
        <taxon>Actinomycetota</taxon>
        <taxon>Actinomycetes</taxon>
        <taxon>Streptosporangiales</taxon>
        <taxon>Thermomonosporaceae</taxon>
        <taxon>Actinomadura</taxon>
    </lineage>
</organism>
<dbReference type="Pfam" id="PF14759">
    <property type="entry name" value="Reductase_C"/>
    <property type="match status" value="1"/>
</dbReference>
<evidence type="ECO:0000259" key="6">
    <source>
        <dbReference type="Pfam" id="PF07992"/>
    </source>
</evidence>
<dbReference type="Pfam" id="PF07992">
    <property type="entry name" value="Pyr_redox_2"/>
    <property type="match status" value="1"/>
</dbReference>
<evidence type="ECO:0000313" key="8">
    <source>
        <dbReference type="EMBL" id="MFA1538799.1"/>
    </source>
</evidence>
<reference evidence="8 9" key="1">
    <citation type="submission" date="2023-11" db="EMBL/GenBank/DDBJ databases">
        <title>Actinomadura monticuli sp. nov., isolated from volcanic ash.</title>
        <authorList>
            <person name="Lee S.D."/>
            <person name="Yang H."/>
            <person name="Kim I.S."/>
        </authorList>
    </citation>
    <scope>NUCLEOTIDE SEQUENCE [LARGE SCALE GENOMIC DNA]</scope>
    <source>
        <strain evidence="8 9">DLS-62</strain>
    </source>
</reference>
<comment type="caution">
    <text evidence="8">The sequence shown here is derived from an EMBL/GenBank/DDBJ whole genome shotgun (WGS) entry which is preliminary data.</text>
</comment>
<dbReference type="Gene3D" id="3.50.50.60">
    <property type="entry name" value="FAD/NAD(P)-binding domain"/>
    <property type="match status" value="2"/>
</dbReference>
<evidence type="ECO:0000256" key="3">
    <source>
        <dbReference type="ARBA" id="ARBA00022827"/>
    </source>
</evidence>
<evidence type="ECO:0000256" key="2">
    <source>
        <dbReference type="ARBA" id="ARBA00022630"/>
    </source>
</evidence>
<keyword evidence="2" id="KW-0285">Flavoprotein</keyword>
<accession>A0ABV4Q6N3</accession>
<dbReference type="InterPro" id="IPR050446">
    <property type="entry name" value="FAD-oxidoreductase/Apoptosis"/>
</dbReference>
<sequence>MTGDLVIVGASVAGVTVARTLRSGGFTGRIRLVDREAEEPYDKPPLSKGRLAEPVRLLTRPEAERLGLELLLGVEATGLDTASRRLALSDGSRCGYGALVIATGVRARPSPWTGPGVHTLRTLADARGLHAALARGGDLVVIGAGFIGSEVAGTATALGCRVTLVDPLPNPPARVVGRSVGDRILAWHEEAGVSLRLGRVVRALDHRTDRIEVRLDDGEVLRADHVLVGIGAETDVTWLAGSGLHLEDGIACDRYGRALGAEQVFAAGDVAAWATADGAAGRRVEHWASAQEQARCIAATLLDPADPRAPGEVPMVWSDQHGRTIQVLGAVDPDVEPRIVEDEGRLLALWGGGRVAGAVSLGWPRASLAARRAIAGGTPVAAVLDAVTRPRPAPRREPAPLKKTAPLKESAPLKEAAR</sequence>
<keyword evidence="4" id="KW-0560">Oxidoreductase</keyword>
<protein>
    <submittedName>
        <fullName evidence="8">FAD-dependent oxidoreductase</fullName>
    </submittedName>
</protein>
<evidence type="ECO:0000256" key="1">
    <source>
        <dbReference type="ARBA" id="ARBA00001974"/>
    </source>
</evidence>
<feature type="domain" description="Reductase C-terminal" evidence="7">
    <location>
        <begin position="316"/>
        <end position="382"/>
    </location>
</feature>
<comment type="cofactor">
    <cofactor evidence="1">
        <name>FAD</name>
        <dbReference type="ChEBI" id="CHEBI:57692"/>
    </cofactor>
</comment>
<feature type="region of interest" description="Disordered" evidence="5">
    <location>
        <begin position="388"/>
        <end position="418"/>
    </location>
</feature>
<dbReference type="SUPFAM" id="SSF51905">
    <property type="entry name" value="FAD/NAD(P)-binding domain"/>
    <property type="match status" value="2"/>
</dbReference>
<dbReference type="EMBL" id="JAXCEI010000003">
    <property type="protein sequence ID" value="MFA1538799.1"/>
    <property type="molecule type" value="Genomic_DNA"/>
</dbReference>
<name>A0ABV4Q6N3_9ACTN</name>